<evidence type="ECO:0000313" key="1">
    <source>
        <dbReference type="EMBL" id="KAH3872386.1"/>
    </source>
</evidence>
<gene>
    <name evidence="1" type="ORF">DPMN_035602</name>
</gene>
<name>A0A9D4RKQ8_DREPO</name>
<dbReference type="Proteomes" id="UP000828390">
    <property type="component" value="Unassembled WGS sequence"/>
</dbReference>
<keyword evidence="2" id="KW-1185">Reference proteome</keyword>
<comment type="caution">
    <text evidence="1">The sequence shown here is derived from an EMBL/GenBank/DDBJ whole genome shotgun (WGS) entry which is preliminary data.</text>
</comment>
<sequence>MEHHTKEGDMGPDLELTYTYGEYKTAHHVNCVTELEAWSTYYRHAAQHSRRTYIDGAMYFEMADILERQQQGWRTWLFPVEIGASGFPADSQWKMLGAMGLNGHVRMTAVCRLERSAERASSWLWSRRDERSWKPVTNT</sequence>
<protein>
    <submittedName>
        <fullName evidence="1">Uncharacterized protein</fullName>
    </submittedName>
</protein>
<proteinExistence type="predicted"/>
<reference evidence="1" key="1">
    <citation type="journal article" date="2019" name="bioRxiv">
        <title>The Genome of the Zebra Mussel, Dreissena polymorpha: A Resource for Invasive Species Research.</title>
        <authorList>
            <person name="McCartney M.A."/>
            <person name="Auch B."/>
            <person name="Kono T."/>
            <person name="Mallez S."/>
            <person name="Zhang Y."/>
            <person name="Obille A."/>
            <person name="Becker A."/>
            <person name="Abrahante J.E."/>
            <person name="Garbe J."/>
            <person name="Badalamenti J.P."/>
            <person name="Herman A."/>
            <person name="Mangelson H."/>
            <person name="Liachko I."/>
            <person name="Sullivan S."/>
            <person name="Sone E.D."/>
            <person name="Koren S."/>
            <person name="Silverstein K.A.T."/>
            <person name="Beckman K.B."/>
            <person name="Gohl D.M."/>
        </authorList>
    </citation>
    <scope>NUCLEOTIDE SEQUENCE</scope>
    <source>
        <strain evidence="1">Duluth1</strain>
        <tissue evidence="1">Whole animal</tissue>
    </source>
</reference>
<evidence type="ECO:0000313" key="2">
    <source>
        <dbReference type="Proteomes" id="UP000828390"/>
    </source>
</evidence>
<dbReference type="EMBL" id="JAIWYP010000002">
    <property type="protein sequence ID" value="KAH3872386.1"/>
    <property type="molecule type" value="Genomic_DNA"/>
</dbReference>
<dbReference type="AlphaFoldDB" id="A0A9D4RKQ8"/>
<accession>A0A9D4RKQ8</accession>
<reference evidence="1" key="2">
    <citation type="submission" date="2020-11" db="EMBL/GenBank/DDBJ databases">
        <authorList>
            <person name="McCartney M.A."/>
            <person name="Auch B."/>
            <person name="Kono T."/>
            <person name="Mallez S."/>
            <person name="Becker A."/>
            <person name="Gohl D.M."/>
            <person name="Silverstein K.A.T."/>
            <person name="Koren S."/>
            <person name="Bechman K.B."/>
            <person name="Herman A."/>
            <person name="Abrahante J.E."/>
            <person name="Garbe J."/>
        </authorList>
    </citation>
    <scope>NUCLEOTIDE SEQUENCE</scope>
    <source>
        <strain evidence="1">Duluth1</strain>
        <tissue evidence="1">Whole animal</tissue>
    </source>
</reference>
<organism evidence="1 2">
    <name type="scientific">Dreissena polymorpha</name>
    <name type="common">Zebra mussel</name>
    <name type="synonym">Mytilus polymorpha</name>
    <dbReference type="NCBI Taxonomy" id="45954"/>
    <lineage>
        <taxon>Eukaryota</taxon>
        <taxon>Metazoa</taxon>
        <taxon>Spiralia</taxon>
        <taxon>Lophotrochozoa</taxon>
        <taxon>Mollusca</taxon>
        <taxon>Bivalvia</taxon>
        <taxon>Autobranchia</taxon>
        <taxon>Heteroconchia</taxon>
        <taxon>Euheterodonta</taxon>
        <taxon>Imparidentia</taxon>
        <taxon>Neoheterodontei</taxon>
        <taxon>Myida</taxon>
        <taxon>Dreissenoidea</taxon>
        <taxon>Dreissenidae</taxon>
        <taxon>Dreissena</taxon>
    </lineage>
</organism>